<dbReference type="PANTHER" id="PTHR33826:SF2">
    <property type="entry name" value="HYDROXYPROLINE-RICH GLYCOPROTEIN FAMILY PROTEIN"/>
    <property type="match status" value="1"/>
</dbReference>
<comment type="caution">
    <text evidence="4">The sequence shown here is derived from an EMBL/GenBank/DDBJ whole genome shotgun (WGS) entry which is preliminary data.</text>
</comment>
<feature type="domain" description="DUF7036" evidence="3">
    <location>
        <begin position="86"/>
        <end position="175"/>
    </location>
</feature>
<dbReference type="InterPro" id="IPR055464">
    <property type="entry name" value="DUF7036"/>
</dbReference>
<accession>A0AAV7HNC8</accession>
<protein>
    <recommendedName>
        <fullName evidence="3">DUF7036 domain-containing protein</fullName>
    </recommendedName>
</protein>
<proteinExistence type="predicted"/>
<gene>
    <name evidence="4" type="ORF">IEQ34_002047</name>
</gene>
<keyword evidence="2" id="KW-0472">Membrane</keyword>
<feature type="region of interest" description="Disordered" evidence="1">
    <location>
        <begin position="317"/>
        <end position="376"/>
    </location>
</feature>
<evidence type="ECO:0000259" key="3">
    <source>
        <dbReference type="Pfam" id="PF23041"/>
    </source>
</evidence>
<feature type="transmembrane region" description="Helical" evidence="2">
    <location>
        <begin position="42"/>
        <end position="60"/>
    </location>
</feature>
<organism evidence="4 5">
    <name type="scientific">Dendrobium chrysotoxum</name>
    <name type="common">Orchid</name>
    <dbReference type="NCBI Taxonomy" id="161865"/>
    <lineage>
        <taxon>Eukaryota</taxon>
        <taxon>Viridiplantae</taxon>
        <taxon>Streptophyta</taxon>
        <taxon>Embryophyta</taxon>
        <taxon>Tracheophyta</taxon>
        <taxon>Spermatophyta</taxon>
        <taxon>Magnoliopsida</taxon>
        <taxon>Liliopsida</taxon>
        <taxon>Asparagales</taxon>
        <taxon>Orchidaceae</taxon>
        <taxon>Epidendroideae</taxon>
        <taxon>Malaxideae</taxon>
        <taxon>Dendrobiinae</taxon>
        <taxon>Dendrobium</taxon>
    </lineage>
</organism>
<sequence length="552" mass="60042">MGKTELEQALDEVPASPEPPLENAARRCPPCRSVGRIVSLRCVSALLFGVAVLLSAVFWLPPFFRRGFGGGVTDLDKQYGADVVASFKLQKPVALLNANVAKLQYDIFAEIGVPNTTVAVINMEPLGINSTNIVFGMWPYPKNSNISTGLSILKSSFVSLVLRQSDLHLTTPLFGSSYFFQILKFPGGITVVPPQNAFLLQKEHMIFNFSLNFPIYQVEDKIDELKDQMKLGLHLTSNEILFVRLTNINGSTVAPPTVIETSIVFAVGNNLPSVPRLKQLAQNIRNSSAGNLGLNHTIFGRVKQIRLSSFLQHSLNSGAASSLPHSPAPQPSVDRHHHHHSHNHHHGHHSDVHVTPAPAPAPKPLYTQVAPPPSGCRFRFPRTPKREHQIVPVMAPASPRSLHSSASPSIEVTPAPAPYLSPKSHKSSVIFASSRPPSEAARDIKPQNIAPSIPPLPSSCKYFHVDLLTSICVVRPQDNSFDLCVTPVSIMAIAAEENFCFPKPKPSPFLQETSSAAGKADVQESSKEATQVSGSFLPLSPVVLMECCIYKD</sequence>
<name>A0AAV7HNC8_DENCH</name>
<keyword evidence="2" id="KW-0812">Transmembrane</keyword>
<evidence type="ECO:0000313" key="5">
    <source>
        <dbReference type="Proteomes" id="UP000775213"/>
    </source>
</evidence>
<dbReference type="PANTHER" id="PTHR33826">
    <property type="entry name" value="F20B24.21"/>
    <property type="match status" value="1"/>
</dbReference>
<dbReference type="EMBL" id="JAGFBR010000003">
    <property type="protein sequence ID" value="KAH0468815.1"/>
    <property type="molecule type" value="Genomic_DNA"/>
</dbReference>
<evidence type="ECO:0000313" key="4">
    <source>
        <dbReference type="EMBL" id="KAH0468815.1"/>
    </source>
</evidence>
<keyword evidence="2" id="KW-1133">Transmembrane helix</keyword>
<feature type="compositionally biased region" description="Basic residues" evidence="1">
    <location>
        <begin position="335"/>
        <end position="348"/>
    </location>
</feature>
<keyword evidence="5" id="KW-1185">Reference proteome</keyword>
<dbReference type="AlphaFoldDB" id="A0AAV7HNC8"/>
<feature type="region of interest" description="Disordered" evidence="1">
    <location>
        <begin position="1"/>
        <end position="22"/>
    </location>
</feature>
<dbReference type="Pfam" id="PF23041">
    <property type="entry name" value="DUF7036"/>
    <property type="match status" value="2"/>
</dbReference>
<evidence type="ECO:0000256" key="1">
    <source>
        <dbReference type="SAM" id="MobiDB-lite"/>
    </source>
</evidence>
<reference evidence="4 5" key="1">
    <citation type="journal article" date="2021" name="Hortic Res">
        <title>Chromosome-scale assembly of the Dendrobium chrysotoxum genome enhances the understanding of orchid evolution.</title>
        <authorList>
            <person name="Zhang Y."/>
            <person name="Zhang G.Q."/>
            <person name="Zhang D."/>
            <person name="Liu X.D."/>
            <person name="Xu X.Y."/>
            <person name="Sun W.H."/>
            <person name="Yu X."/>
            <person name="Zhu X."/>
            <person name="Wang Z.W."/>
            <person name="Zhao X."/>
            <person name="Zhong W.Y."/>
            <person name="Chen H."/>
            <person name="Yin W.L."/>
            <person name="Huang T."/>
            <person name="Niu S.C."/>
            <person name="Liu Z.J."/>
        </authorList>
    </citation>
    <scope>NUCLEOTIDE SEQUENCE [LARGE SCALE GENOMIC DNA]</scope>
    <source>
        <strain evidence="4">Lindl</strain>
    </source>
</reference>
<feature type="domain" description="DUF7036" evidence="3">
    <location>
        <begin position="208"/>
        <end position="300"/>
    </location>
</feature>
<evidence type="ECO:0000256" key="2">
    <source>
        <dbReference type="SAM" id="Phobius"/>
    </source>
</evidence>
<dbReference type="Proteomes" id="UP000775213">
    <property type="component" value="Unassembled WGS sequence"/>
</dbReference>